<keyword evidence="2" id="KW-0547">Nucleotide-binding</keyword>
<dbReference type="GO" id="GO:0006139">
    <property type="term" value="P:nucleobase-containing compound metabolic process"/>
    <property type="evidence" value="ECO:0007669"/>
    <property type="project" value="InterPro"/>
</dbReference>
<dbReference type="Pfam" id="PF04851">
    <property type="entry name" value="ResIII"/>
    <property type="match status" value="1"/>
</dbReference>
<keyword evidence="2" id="KW-0347">Helicase</keyword>
<dbReference type="InterPro" id="IPR006555">
    <property type="entry name" value="ATP-dep_Helicase_C"/>
</dbReference>
<dbReference type="GO" id="GO:0004386">
    <property type="term" value="F:helicase activity"/>
    <property type="evidence" value="ECO:0007669"/>
    <property type="project" value="UniProtKB-KW"/>
</dbReference>
<dbReference type="PROSITE" id="PS51192">
    <property type="entry name" value="HELICASE_ATP_BIND_1"/>
    <property type="match status" value="1"/>
</dbReference>
<gene>
    <name evidence="2" type="ORF">BN77_p2160007</name>
</gene>
<dbReference type="InterPro" id="IPR014001">
    <property type="entry name" value="Helicase_ATP-bd"/>
</dbReference>
<dbReference type="SUPFAM" id="SSF52540">
    <property type="entry name" value="P-loop containing nucleoside triphosphate hydrolases"/>
    <property type="match status" value="1"/>
</dbReference>
<comment type="caution">
    <text evidence="2">The sequence shown here is derived from an EMBL/GenBank/DDBJ whole genome shotgun (WGS) entry which is preliminary data.</text>
</comment>
<proteinExistence type="predicted"/>
<evidence type="ECO:0000259" key="1">
    <source>
        <dbReference type="PROSITE" id="PS51192"/>
    </source>
</evidence>
<dbReference type="GO" id="GO:0003677">
    <property type="term" value="F:DNA binding"/>
    <property type="evidence" value="ECO:0007669"/>
    <property type="project" value="InterPro"/>
</dbReference>
<dbReference type="InterPro" id="IPR006935">
    <property type="entry name" value="Helicase/UvrB_N"/>
</dbReference>
<evidence type="ECO:0000313" key="2">
    <source>
        <dbReference type="EMBL" id="CCM80073.1"/>
    </source>
</evidence>
<name>K0Q131_9HYPH</name>
<dbReference type="eggNOG" id="COG1199">
    <property type="taxonomic scope" value="Bacteria"/>
</dbReference>
<dbReference type="STRING" id="1211777.BN77_p2160007"/>
<protein>
    <submittedName>
        <fullName evidence="2">DEAD-like helicases-like</fullName>
    </submittedName>
</protein>
<keyword evidence="2" id="KW-0378">Hydrolase</keyword>
<keyword evidence="2" id="KW-0067">ATP-binding</keyword>
<dbReference type="SMART" id="SM00487">
    <property type="entry name" value="DEXDc"/>
    <property type="match status" value="1"/>
</dbReference>
<dbReference type="HOGENOM" id="CLU_017774_0_0_5"/>
<dbReference type="GO" id="GO:0005524">
    <property type="term" value="F:ATP binding"/>
    <property type="evidence" value="ECO:0007669"/>
    <property type="project" value="InterPro"/>
</dbReference>
<reference evidence="2 3" key="1">
    <citation type="journal article" date="2013" name="Genome Announc.">
        <title>Draft Genome Sequence of Rhizobium mesoamericanum STM3625, a Nitrogen-Fixing Symbiont of Mimosa pudica Isolated in French Guiana (South America).</title>
        <authorList>
            <person name="Moulin L."/>
            <person name="Mornico D."/>
            <person name="Melkonian R."/>
            <person name="Klonowska A."/>
        </authorList>
    </citation>
    <scope>NUCLEOTIDE SEQUENCE [LARGE SCALE GENOMIC DNA]</scope>
    <source>
        <strain evidence="2 3">STM3625</strain>
    </source>
</reference>
<accession>K0Q131</accession>
<dbReference type="Pfam" id="PF13307">
    <property type="entry name" value="Helicase_C_2"/>
    <property type="match status" value="1"/>
</dbReference>
<dbReference type="Proteomes" id="UP000009319">
    <property type="component" value="Unassembled WGS sequence"/>
</dbReference>
<dbReference type="EMBL" id="CANI01000079">
    <property type="protein sequence ID" value="CCM80073.1"/>
    <property type="molecule type" value="Genomic_DNA"/>
</dbReference>
<dbReference type="SMART" id="SM00491">
    <property type="entry name" value="HELICc2"/>
    <property type="match status" value="1"/>
</dbReference>
<dbReference type="RefSeq" id="WP_007539558.1">
    <property type="nucleotide sequence ID" value="NZ_HF536778.1"/>
</dbReference>
<dbReference type="InterPro" id="IPR027417">
    <property type="entry name" value="P-loop_NTPase"/>
</dbReference>
<feature type="domain" description="Helicase ATP-binding" evidence="1">
    <location>
        <begin position="45"/>
        <end position="303"/>
    </location>
</feature>
<keyword evidence="3" id="KW-1185">Reference proteome</keyword>
<evidence type="ECO:0000313" key="3">
    <source>
        <dbReference type="Proteomes" id="UP000009319"/>
    </source>
</evidence>
<dbReference type="AlphaFoldDB" id="K0Q131"/>
<sequence length="827" mass="91371">MVNFEDLLDDDEAPVIDPRDIFLTLNRDKRFAFPRDIQTEVMKAWVKLREQRDTVIKLNVGSGKTLVGLLLLQSSLNESVGPALYICPDHQLVSQVTEEAKALGLEVVEDPRDAAFAAGQKICVTTVHKLFNGRSVFGVENVKLNIGAVIVDDAHASIATISDQFRIKLPHTHEGYGKILKIVSGDLKKQSHSRFLSLEASDPRAIMEVPFWAWKDKQDKILKVLHESKDDDELMFSYPLLHEILPYCRCFIGGQSLEIEPICPPTDLLRSFSKAKRRIYMTATLSDDTVLITHFGANSKKLPDPIIPVSSQFMGERMILMPQELNPDIEIPDIRKMLVSIAKKENVVVIVPSKAASEDWADVADQILIGDKVTVGIDKLRAGHVGLTILINRYDGIDLPGNSCRVLALVDLPEVSSFREASDMNILADSKAGLRRQMQRIEQGMGRGVRSNDDYCVVLLCGAKLTSRIKSPEGRKMLTGATQAQLELSTSLAKQLDGTDMAGLKKVIQQCLDRDPQWVKVAKKALLKAKVEPGLSLDPVGVGIREAFDLARINDHPGAVGVLKTLGNTLDDDDAKAFALVRQAEIAHHIDPGNAQKVLLAAHKLNQQVLKPIEGIAYQKLAPVAGKQAAAVQEYHRSRFLEATDRILHFKSLVEDLQFVPDTNNEFEGAIMAMGRLLGMGSQRPEISFEKGPDNLLAFSNGEFVVIECKNGAKSEKGISKDDLGQLGQAIDWFEEKYTKTVPKHVLIIHPLKHVGPGAAVIEGARVMTEKQLEKLRNALLDFAKALGDANVLNDVQRIGQLLTTHSFTPTTFLQQYSVPMKHNKEG</sequence>
<dbReference type="GO" id="GO:0016818">
    <property type="term" value="F:hydrolase activity, acting on acid anhydrides, in phosphorus-containing anhydrides"/>
    <property type="evidence" value="ECO:0007669"/>
    <property type="project" value="InterPro"/>
</dbReference>
<dbReference type="Gene3D" id="3.40.50.300">
    <property type="entry name" value="P-loop containing nucleotide triphosphate hydrolases"/>
    <property type="match status" value="2"/>
</dbReference>
<organism evidence="2 3">
    <name type="scientific">Rhizobium mesoamericanum STM3625</name>
    <dbReference type="NCBI Taxonomy" id="1211777"/>
    <lineage>
        <taxon>Bacteria</taxon>
        <taxon>Pseudomonadati</taxon>
        <taxon>Pseudomonadota</taxon>
        <taxon>Alphaproteobacteria</taxon>
        <taxon>Hyphomicrobiales</taxon>
        <taxon>Rhizobiaceae</taxon>
        <taxon>Rhizobium/Agrobacterium group</taxon>
        <taxon>Rhizobium</taxon>
    </lineage>
</organism>